<protein>
    <submittedName>
        <fullName evidence="2">Uncharacterized protein</fullName>
    </submittedName>
</protein>
<dbReference type="Proteomes" id="UP000298030">
    <property type="component" value="Unassembled WGS sequence"/>
</dbReference>
<dbReference type="OrthoDB" id="3262664at2759"/>
<organism evidence="2 3">
    <name type="scientific">Coprinellus micaceus</name>
    <name type="common">Glistening ink-cap mushroom</name>
    <name type="synonym">Coprinus micaceus</name>
    <dbReference type="NCBI Taxonomy" id="71717"/>
    <lineage>
        <taxon>Eukaryota</taxon>
        <taxon>Fungi</taxon>
        <taxon>Dikarya</taxon>
        <taxon>Basidiomycota</taxon>
        <taxon>Agaricomycotina</taxon>
        <taxon>Agaricomycetes</taxon>
        <taxon>Agaricomycetidae</taxon>
        <taxon>Agaricales</taxon>
        <taxon>Agaricineae</taxon>
        <taxon>Psathyrellaceae</taxon>
        <taxon>Coprinellus</taxon>
    </lineage>
</organism>
<sequence length="109" mass="11993">MMVEELLMPAPSSSAAFENSHSIAFSQRTPSSYHQRTPSYSMNYDPIPSPSSHFTTSDPFYIQTQANSQSYFSQNSNITQRGRPSMASPFVSAAANQFTGYQYAMGVAS</sequence>
<name>A0A4Y7T5R6_COPMI</name>
<accession>A0A4Y7T5R6</accession>
<comment type="caution">
    <text evidence="2">The sequence shown here is derived from an EMBL/GenBank/DDBJ whole genome shotgun (WGS) entry which is preliminary data.</text>
</comment>
<dbReference type="EMBL" id="QPFP01000027">
    <property type="protein sequence ID" value="TEB29516.1"/>
    <property type="molecule type" value="Genomic_DNA"/>
</dbReference>
<dbReference type="AlphaFoldDB" id="A0A4Y7T5R6"/>
<evidence type="ECO:0000256" key="1">
    <source>
        <dbReference type="SAM" id="MobiDB-lite"/>
    </source>
</evidence>
<feature type="compositionally biased region" description="Polar residues" evidence="1">
    <location>
        <begin position="26"/>
        <end position="42"/>
    </location>
</feature>
<feature type="region of interest" description="Disordered" evidence="1">
    <location>
        <begin position="26"/>
        <end position="46"/>
    </location>
</feature>
<evidence type="ECO:0000313" key="2">
    <source>
        <dbReference type="EMBL" id="TEB29516.1"/>
    </source>
</evidence>
<evidence type="ECO:0000313" key="3">
    <source>
        <dbReference type="Proteomes" id="UP000298030"/>
    </source>
</evidence>
<proteinExistence type="predicted"/>
<gene>
    <name evidence="2" type="ORF">FA13DRAFT_1734725</name>
</gene>
<keyword evidence="3" id="KW-1185">Reference proteome</keyword>
<reference evidence="2 3" key="1">
    <citation type="journal article" date="2019" name="Nat. Ecol. Evol.">
        <title>Megaphylogeny resolves global patterns of mushroom evolution.</title>
        <authorList>
            <person name="Varga T."/>
            <person name="Krizsan K."/>
            <person name="Foldi C."/>
            <person name="Dima B."/>
            <person name="Sanchez-Garcia M."/>
            <person name="Sanchez-Ramirez S."/>
            <person name="Szollosi G.J."/>
            <person name="Szarkandi J.G."/>
            <person name="Papp V."/>
            <person name="Albert L."/>
            <person name="Andreopoulos W."/>
            <person name="Angelini C."/>
            <person name="Antonin V."/>
            <person name="Barry K.W."/>
            <person name="Bougher N.L."/>
            <person name="Buchanan P."/>
            <person name="Buyck B."/>
            <person name="Bense V."/>
            <person name="Catcheside P."/>
            <person name="Chovatia M."/>
            <person name="Cooper J."/>
            <person name="Damon W."/>
            <person name="Desjardin D."/>
            <person name="Finy P."/>
            <person name="Geml J."/>
            <person name="Haridas S."/>
            <person name="Hughes K."/>
            <person name="Justo A."/>
            <person name="Karasinski D."/>
            <person name="Kautmanova I."/>
            <person name="Kiss B."/>
            <person name="Kocsube S."/>
            <person name="Kotiranta H."/>
            <person name="LaButti K.M."/>
            <person name="Lechner B.E."/>
            <person name="Liimatainen K."/>
            <person name="Lipzen A."/>
            <person name="Lukacs Z."/>
            <person name="Mihaltcheva S."/>
            <person name="Morgado L.N."/>
            <person name="Niskanen T."/>
            <person name="Noordeloos M.E."/>
            <person name="Ohm R.A."/>
            <person name="Ortiz-Santana B."/>
            <person name="Ovrebo C."/>
            <person name="Racz N."/>
            <person name="Riley R."/>
            <person name="Savchenko A."/>
            <person name="Shiryaev A."/>
            <person name="Soop K."/>
            <person name="Spirin V."/>
            <person name="Szebenyi C."/>
            <person name="Tomsovsky M."/>
            <person name="Tulloss R.E."/>
            <person name="Uehling J."/>
            <person name="Grigoriev I.V."/>
            <person name="Vagvolgyi C."/>
            <person name="Papp T."/>
            <person name="Martin F.M."/>
            <person name="Miettinen O."/>
            <person name="Hibbett D.S."/>
            <person name="Nagy L.G."/>
        </authorList>
    </citation>
    <scope>NUCLEOTIDE SEQUENCE [LARGE SCALE GENOMIC DNA]</scope>
    <source>
        <strain evidence="2 3">FP101781</strain>
    </source>
</reference>